<dbReference type="PANTHER" id="PTHR43301:SF3">
    <property type="entry name" value="ARABINAN ENDO-1,5-ALPHA-L-ARABINOSIDASE A-RELATED"/>
    <property type="match status" value="1"/>
</dbReference>
<gene>
    <name evidence="1" type="ORF">DW856_16070</name>
</gene>
<name>A0A3R6D1Z4_9FIRM</name>
<dbReference type="AlphaFoldDB" id="A0A3R6D1Z4"/>
<accession>A0A3R6D1Z4</accession>
<dbReference type="Proteomes" id="UP000283513">
    <property type="component" value="Unassembled WGS sequence"/>
</dbReference>
<keyword evidence="1" id="KW-0378">Hydrolase</keyword>
<dbReference type="PANTHER" id="PTHR43301">
    <property type="entry name" value="ARABINAN ENDO-1,5-ALPHA-L-ARABINOSIDASE"/>
    <property type="match status" value="1"/>
</dbReference>
<comment type="caution">
    <text evidence="1">The sequence shown here is derived from an EMBL/GenBank/DDBJ whole genome shotgun (WGS) entry which is preliminary data.</text>
</comment>
<dbReference type="SUPFAM" id="SSF75005">
    <property type="entry name" value="Arabinanase/levansucrase/invertase"/>
    <property type="match status" value="1"/>
</dbReference>
<protein>
    <submittedName>
        <fullName evidence="1">1,4-beta-xylanase</fullName>
    </submittedName>
</protein>
<dbReference type="EMBL" id="QSHO01000017">
    <property type="protein sequence ID" value="RHC14119.1"/>
    <property type="molecule type" value="Genomic_DNA"/>
</dbReference>
<organism evidence="1 2">
    <name type="scientific">Roseburia intestinalis</name>
    <dbReference type="NCBI Taxonomy" id="166486"/>
    <lineage>
        <taxon>Bacteria</taxon>
        <taxon>Bacillati</taxon>
        <taxon>Bacillota</taxon>
        <taxon>Clostridia</taxon>
        <taxon>Lachnospirales</taxon>
        <taxon>Lachnospiraceae</taxon>
        <taxon>Roseburia</taxon>
    </lineage>
</organism>
<dbReference type="GO" id="GO:0045493">
    <property type="term" value="P:xylan catabolic process"/>
    <property type="evidence" value="ECO:0007669"/>
    <property type="project" value="UniProtKB-KW"/>
</dbReference>
<reference evidence="1 2" key="1">
    <citation type="submission" date="2018-08" db="EMBL/GenBank/DDBJ databases">
        <title>A genome reference for cultivated species of the human gut microbiota.</title>
        <authorList>
            <person name="Zou Y."/>
            <person name="Xue W."/>
            <person name="Luo G."/>
        </authorList>
    </citation>
    <scope>NUCLEOTIDE SEQUENCE [LARGE SCALE GENOMIC DNA]</scope>
    <source>
        <strain evidence="1 2">AM37-1AC</strain>
    </source>
</reference>
<dbReference type="InterPro" id="IPR050727">
    <property type="entry name" value="GH43_arabinanases"/>
</dbReference>
<sequence length="314" mass="35960">MEQGMAGYLFVHFTGEQKDGEQIYFSVSRDGLHWTDLNDGKPVLYSHIGECGVRDPFPVKNPLNGRYYLIATDLRIEKGEGWQAAQERGSRDIIIWESEDLVHWEKERAHTVGIREAGCVWAPEAVFDEEEQAFLVFFASKVKCDGEETAKHRIYAAYTKDFVTFSDTFLYMERERDVIDTTILRSNGKYYRISKDETDSRLILEESDSLRGDFKRISCPVFEKLKGVEGPEGYLLPEGRSWCVIADQFAEGKGYLPMITEDLSSGDFTILEKEKYDLGRTKKRHGGVLELSDAEYERLIKAEMEGEHVISTGK</sequence>
<dbReference type="GO" id="GO:0016798">
    <property type="term" value="F:hydrolase activity, acting on glycosyl bonds"/>
    <property type="evidence" value="ECO:0007669"/>
    <property type="project" value="UniProtKB-KW"/>
</dbReference>
<evidence type="ECO:0000313" key="2">
    <source>
        <dbReference type="Proteomes" id="UP000283513"/>
    </source>
</evidence>
<dbReference type="CDD" id="cd08983">
    <property type="entry name" value="GH43_Bt3655-like"/>
    <property type="match status" value="1"/>
</dbReference>
<proteinExistence type="predicted"/>
<dbReference type="InterPro" id="IPR023296">
    <property type="entry name" value="Glyco_hydro_beta-prop_sf"/>
</dbReference>
<dbReference type="Gene3D" id="2.115.10.20">
    <property type="entry name" value="Glycosyl hydrolase domain, family 43"/>
    <property type="match status" value="1"/>
</dbReference>
<keyword evidence="1" id="KW-0119">Carbohydrate metabolism</keyword>
<keyword evidence="1" id="KW-0858">Xylan degradation</keyword>
<keyword evidence="1" id="KW-0326">Glycosidase</keyword>
<evidence type="ECO:0000313" key="1">
    <source>
        <dbReference type="EMBL" id="RHC14119.1"/>
    </source>
</evidence>
<keyword evidence="1" id="KW-0624">Polysaccharide degradation</keyword>